<dbReference type="Pfam" id="PF01541">
    <property type="entry name" value="GIY-YIG"/>
    <property type="match status" value="1"/>
</dbReference>
<evidence type="ECO:0000259" key="2">
    <source>
        <dbReference type="PROSITE" id="PS50164"/>
    </source>
</evidence>
<dbReference type="Proteomes" id="UP000176480">
    <property type="component" value="Unassembled WGS sequence"/>
</dbReference>
<dbReference type="PANTHER" id="PTHR34477:SF1">
    <property type="entry name" value="UPF0213 PROTEIN YHBQ"/>
    <property type="match status" value="1"/>
</dbReference>
<protein>
    <recommendedName>
        <fullName evidence="2">GIY-YIG domain-containing protein</fullName>
    </recommendedName>
</protein>
<dbReference type="STRING" id="1802067.A2966_03395"/>
<evidence type="ECO:0000256" key="1">
    <source>
        <dbReference type="ARBA" id="ARBA00007435"/>
    </source>
</evidence>
<organism evidence="3 4">
    <name type="scientific">Candidatus Roizmanbacteria bacterium RIFCSPLOWO2_01_FULL_41_22</name>
    <dbReference type="NCBI Taxonomy" id="1802067"/>
    <lineage>
        <taxon>Bacteria</taxon>
        <taxon>Candidatus Roizmaniibacteriota</taxon>
    </lineage>
</organism>
<comment type="caution">
    <text evidence="3">The sequence shown here is derived from an EMBL/GenBank/DDBJ whole genome shotgun (WGS) entry which is preliminary data.</text>
</comment>
<dbReference type="PROSITE" id="PS50164">
    <property type="entry name" value="GIY_YIG"/>
    <property type="match status" value="1"/>
</dbReference>
<dbReference type="Gene3D" id="3.40.1440.10">
    <property type="entry name" value="GIY-YIG endonuclease"/>
    <property type="match status" value="1"/>
</dbReference>
<sequence>MKFYYVYLLLLKTGDIYTGFTSDLKRRLKHHESGGVVSTKYQRPVKLVHYEAYLEKEDAQRREKFLKSSDGKKLLKQQLSVLLHKYR</sequence>
<dbReference type="PANTHER" id="PTHR34477">
    <property type="entry name" value="UPF0213 PROTEIN YHBQ"/>
    <property type="match status" value="1"/>
</dbReference>
<gene>
    <name evidence="3" type="ORF">A2966_03395</name>
</gene>
<accession>A0A1F7J9N9</accession>
<proteinExistence type="inferred from homology"/>
<feature type="domain" description="GIY-YIG" evidence="2">
    <location>
        <begin position="2"/>
        <end position="76"/>
    </location>
</feature>
<comment type="similarity">
    <text evidence="1">Belongs to the UPF0213 family.</text>
</comment>
<dbReference type="EMBL" id="MGAR01000011">
    <property type="protein sequence ID" value="OGK52311.1"/>
    <property type="molecule type" value="Genomic_DNA"/>
</dbReference>
<name>A0A1F7J9N9_9BACT</name>
<dbReference type="InterPro" id="IPR000305">
    <property type="entry name" value="GIY-YIG_endonuc"/>
</dbReference>
<evidence type="ECO:0000313" key="3">
    <source>
        <dbReference type="EMBL" id="OGK52311.1"/>
    </source>
</evidence>
<dbReference type="InterPro" id="IPR035901">
    <property type="entry name" value="GIY-YIG_endonuc_sf"/>
</dbReference>
<dbReference type="AlphaFoldDB" id="A0A1F7J9N9"/>
<evidence type="ECO:0000313" key="4">
    <source>
        <dbReference type="Proteomes" id="UP000176480"/>
    </source>
</evidence>
<dbReference type="SUPFAM" id="SSF82771">
    <property type="entry name" value="GIY-YIG endonuclease"/>
    <property type="match status" value="1"/>
</dbReference>
<dbReference type="InterPro" id="IPR050190">
    <property type="entry name" value="UPF0213_domain"/>
</dbReference>
<reference evidence="3 4" key="1">
    <citation type="journal article" date="2016" name="Nat. Commun.">
        <title>Thousands of microbial genomes shed light on interconnected biogeochemical processes in an aquifer system.</title>
        <authorList>
            <person name="Anantharaman K."/>
            <person name="Brown C.T."/>
            <person name="Hug L.A."/>
            <person name="Sharon I."/>
            <person name="Castelle C.J."/>
            <person name="Probst A.J."/>
            <person name="Thomas B.C."/>
            <person name="Singh A."/>
            <person name="Wilkins M.J."/>
            <person name="Karaoz U."/>
            <person name="Brodie E.L."/>
            <person name="Williams K.H."/>
            <person name="Hubbard S.S."/>
            <person name="Banfield J.F."/>
        </authorList>
    </citation>
    <scope>NUCLEOTIDE SEQUENCE [LARGE SCALE GENOMIC DNA]</scope>
</reference>